<sequence length="358" mass="39894">MKNNVFQAVKLKLTAIKIPKLQLPDAPLPIFKNGSLGNDGRLTLSPFKAMVKKEVSDHIRNWRFIILFALITLACLGTLFSTLNDGMKALVTDSSDNNFFFLNLFTKSDGSLPPYFVFVGFLGPLFGISLGFDAISSEQNKGTLSRILAQPIPRDSILNAKFLAGIIVISVMLFSLSFLVLGAGLVAIGIPPTAEEFMRIMVYTVLSIVYVSFWLNLSILFSVRFRQPATSALLGIAVWLFFTLFYPMIANLIIKGYEPSKFASPRAIYFYEKLKFYLVQIMPNELFDEITSAILVPSVRSLGPLTMEQLHGAIPSSLPLGQSVLLVWPQFTGLLSLTLLCFLLSYMLFMKREIRSRG</sequence>
<feature type="transmembrane region" description="Helical" evidence="1">
    <location>
        <begin position="62"/>
        <end position="83"/>
    </location>
</feature>
<keyword evidence="1" id="KW-1133">Transmembrane helix</keyword>
<feature type="transmembrane region" description="Helical" evidence="1">
    <location>
        <begin position="162"/>
        <end position="188"/>
    </location>
</feature>
<dbReference type="RefSeq" id="WP_083690560.1">
    <property type="nucleotide sequence ID" value="NZ_FTOB01000009.1"/>
</dbReference>
<gene>
    <name evidence="2" type="ORF">SAMN05421766_10925</name>
</gene>
<dbReference type="EMBL" id="FTOB01000009">
    <property type="protein sequence ID" value="SIT08306.1"/>
    <property type="molecule type" value="Genomic_DNA"/>
</dbReference>
<keyword evidence="1" id="KW-0472">Membrane</keyword>
<dbReference type="Proteomes" id="UP000185728">
    <property type="component" value="Unassembled WGS sequence"/>
</dbReference>
<protein>
    <submittedName>
        <fullName evidence="2">ABC-2 type transport system permease protein</fullName>
    </submittedName>
</protein>
<keyword evidence="3" id="KW-1185">Reference proteome</keyword>
<proteinExistence type="predicted"/>
<feature type="transmembrane region" description="Helical" evidence="1">
    <location>
        <begin position="115"/>
        <end position="136"/>
    </location>
</feature>
<evidence type="ECO:0000256" key="1">
    <source>
        <dbReference type="SAM" id="Phobius"/>
    </source>
</evidence>
<feature type="transmembrane region" description="Helical" evidence="1">
    <location>
        <begin position="200"/>
        <end position="221"/>
    </location>
</feature>
<evidence type="ECO:0000313" key="3">
    <source>
        <dbReference type="Proteomes" id="UP000185728"/>
    </source>
</evidence>
<evidence type="ECO:0000313" key="2">
    <source>
        <dbReference type="EMBL" id="SIT08306.1"/>
    </source>
</evidence>
<reference evidence="2 3" key="1">
    <citation type="submission" date="2017-01" db="EMBL/GenBank/DDBJ databases">
        <authorList>
            <person name="Varghese N."/>
            <person name="Submissions S."/>
        </authorList>
    </citation>
    <scope>NUCLEOTIDE SEQUENCE [LARGE SCALE GENOMIC DNA]</scope>
    <source>
        <strain evidence="2 3">DSM 2061</strain>
    </source>
</reference>
<organism evidence="2 3">
    <name type="scientific">Zobellia uliginosa</name>
    <dbReference type="NCBI Taxonomy" id="143224"/>
    <lineage>
        <taxon>Bacteria</taxon>
        <taxon>Pseudomonadati</taxon>
        <taxon>Bacteroidota</taxon>
        <taxon>Flavobacteriia</taxon>
        <taxon>Flavobacteriales</taxon>
        <taxon>Flavobacteriaceae</taxon>
        <taxon>Zobellia</taxon>
    </lineage>
</organism>
<feature type="transmembrane region" description="Helical" evidence="1">
    <location>
        <begin position="233"/>
        <end position="254"/>
    </location>
</feature>
<feature type="transmembrane region" description="Helical" evidence="1">
    <location>
        <begin position="327"/>
        <end position="349"/>
    </location>
</feature>
<comment type="caution">
    <text evidence="2">The sequence shown here is derived from an EMBL/GenBank/DDBJ whole genome shotgun (WGS) entry which is preliminary data.</text>
</comment>
<dbReference type="PANTHER" id="PTHR43471:SF14">
    <property type="entry name" value="ABC-2 TYPE TRANSPORT SYSTEM PERMEASE PROTEIN"/>
    <property type="match status" value="1"/>
</dbReference>
<accession>A0ABY1L189</accession>
<dbReference type="Pfam" id="PF12679">
    <property type="entry name" value="ABC2_membrane_2"/>
    <property type="match status" value="1"/>
</dbReference>
<keyword evidence="1" id="KW-0812">Transmembrane</keyword>
<dbReference type="PANTHER" id="PTHR43471">
    <property type="entry name" value="ABC TRANSPORTER PERMEASE"/>
    <property type="match status" value="1"/>
</dbReference>
<name>A0ABY1L189_9FLAO</name>